<dbReference type="Gene3D" id="3.40.850.10">
    <property type="entry name" value="Kinesin motor domain"/>
    <property type="match status" value="1"/>
</dbReference>
<feature type="domain" description="Kinesin motor" evidence="13">
    <location>
        <begin position="8"/>
        <end position="348"/>
    </location>
</feature>
<dbReference type="EMBL" id="JBGBPQ010000002">
    <property type="protein sequence ID" value="KAL1527678.1"/>
    <property type="molecule type" value="Genomic_DNA"/>
</dbReference>
<dbReference type="Pfam" id="PF00225">
    <property type="entry name" value="Kinesin"/>
    <property type="match status" value="1"/>
</dbReference>
<dbReference type="PANTHER" id="PTHR47969:SF15">
    <property type="entry name" value="CHROMOSOME-ASSOCIATED KINESIN KIF4A-RELATED"/>
    <property type="match status" value="1"/>
</dbReference>
<dbReference type="GO" id="GO:0008017">
    <property type="term" value="F:microtubule binding"/>
    <property type="evidence" value="ECO:0007669"/>
    <property type="project" value="InterPro"/>
</dbReference>
<evidence type="ECO:0000256" key="6">
    <source>
        <dbReference type="ARBA" id="ARBA00023054"/>
    </source>
</evidence>
<comment type="subcellular location">
    <subcellularLocation>
        <location evidence="1">Cytoplasm</location>
        <location evidence="1">Cytoskeleton</location>
    </subcellularLocation>
</comment>
<evidence type="ECO:0000256" key="7">
    <source>
        <dbReference type="ARBA" id="ARBA00023175"/>
    </source>
</evidence>
<dbReference type="GO" id="GO:0007018">
    <property type="term" value="P:microtubule-based movement"/>
    <property type="evidence" value="ECO:0007669"/>
    <property type="project" value="InterPro"/>
</dbReference>
<sequence>MVSAEERHFRVIVRVRPLLQHEVRAHKEALHVHEQEVVLQTQDAFAQSTTHTFQFDDAFDARHSQAAVFDRAARPAVESMLQGFNASIIAYGQTGAGKTFTMEGSSTEGHGAGIIPRSVRHIFDHIEQGRFASPTRFLVRAAYLQIYNESVSDLLKPELCNLTIRETKRRGLYVDQLSEWVVRSPAELAGLLSRGAAARTTAATKANEASSRSHAVFILIVEQSQALPTLVEEGPAANGARRFCVAKLNLVDLAGSERARTSGASGVRLQECKSINTSLSALGNVIFALTDTKGRPHVPYRDSKLTRLLQDSLGGNCKTTMIACASPTDAAAAESLSTLKFAHRAQHVRNHAHVNADVDQKLILHRYETELASLRTQLLERTRGVVDKRRLLEVEEQRRQAEEDKLEAIRELENRSQEVLQEKAAKRRLEAQISQMEGQLLMSGGAVAPSSGLSNEKVQWEYQVRLAELEREREAIERDKEQVHRYKLLLQKQREILIALTSRLNERDETILLLQQELDIRSVRIYELEDSLDRKTAQLIHLQRVSLEHGRLGVTSISGERPERSEIEDWDQQQMLCRSSGASGSLEAMSITSGSGESYSLLILYHAVTGQILRIMCITLRYCNLSDVSINLARPPNFRPKWCALATHGVLTTAKWIRLAVYIG</sequence>
<dbReference type="SUPFAM" id="SSF52540">
    <property type="entry name" value="P-loop containing nucleoside triphosphate hydrolases"/>
    <property type="match status" value="1"/>
</dbReference>
<reference evidence="14 15" key="1">
    <citation type="journal article" date="2024" name="Science">
        <title>Giant polyketide synthase enzymes in the biosynthesis of giant marine polyether toxins.</title>
        <authorList>
            <person name="Fallon T.R."/>
            <person name="Shende V.V."/>
            <person name="Wierzbicki I.H."/>
            <person name="Pendleton A.L."/>
            <person name="Watervoot N.F."/>
            <person name="Auber R.P."/>
            <person name="Gonzalez D.J."/>
            <person name="Wisecaver J.H."/>
            <person name="Moore B.S."/>
        </authorList>
    </citation>
    <scope>NUCLEOTIDE SEQUENCE [LARGE SCALE GENOMIC DNA]</scope>
    <source>
        <strain evidence="14 15">12B1</strain>
    </source>
</reference>
<keyword evidence="15" id="KW-1185">Reference proteome</keyword>
<dbReference type="GO" id="GO:0051231">
    <property type="term" value="P:spindle elongation"/>
    <property type="evidence" value="ECO:0007669"/>
    <property type="project" value="TreeGrafter"/>
</dbReference>
<dbReference type="GO" id="GO:0005875">
    <property type="term" value="C:microtubule associated complex"/>
    <property type="evidence" value="ECO:0007669"/>
    <property type="project" value="TreeGrafter"/>
</dbReference>
<dbReference type="GO" id="GO:0003777">
    <property type="term" value="F:microtubule motor activity"/>
    <property type="evidence" value="ECO:0007669"/>
    <property type="project" value="InterPro"/>
</dbReference>
<feature type="binding site" evidence="10">
    <location>
        <begin position="92"/>
        <end position="99"/>
    </location>
    <ligand>
        <name>ATP</name>
        <dbReference type="ChEBI" id="CHEBI:30616"/>
    </ligand>
</feature>
<proteinExistence type="inferred from homology"/>
<dbReference type="PANTHER" id="PTHR47969">
    <property type="entry name" value="CHROMOSOME-ASSOCIATED KINESIN KIF4A-RELATED"/>
    <property type="match status" value="1"/>
</dbReference>
<evidence type="ECO:0000256" key="4">
    <source>
        <dbReference type="ARBA" id="ARBA00022741"/>
    </source>
</evidence>
<evidence type="ECO:0000256" key="5">
    <source>
        <dbReference type="ARBA" id="ARBA00022840"/>
    </source>
</evidence>
<dbReference type="GO" id="GO:0007052">
    <property type="term" value="P:mitotic spindle organization"/>
    <property type="evidence" value="ECO:0007669"/>
    <property type="project" value="TreeGrafter"/>
</dbReference>
<dbReference type="PRINTS" id="PR00380">
    <property type="entry name" value="KINESINHEAVY"/>
</dbReference>
<dbReference type="PROSITE" id="PS00411">
    <property type="entry name" value="KINESIN_MOTOR_1"/>
    <property type="match status" value="1"/>
</dbReference>
<gene>
    <name evidence="14" type="ORF">AB1Y20_009064</name>
</gene>
<keyword evidence="6 12" id="KW-0175">Coiled coil</keyword>
<dbReference type="InterPro" id="IPR027417">
    <property type="entry name" value="P-loop_NTPase"/>
</dbReference>
<evidence type="ECO:0000256" key="11">
    <source>
        <dbReference type="RuleBase" id="RU000394"/>
    </source>
</evidence>
<dbReference type="Proteomes" id="UP001515480">
    <property type="component" value="Unassembled WGS sequence"/>
</dbReference>
<evidence type="ECO:0000256" key="8">
    <source>
        <dbReference type="ARBA" id="ARBA00023212"/>
    </source>
</evidence>
<name>A0AB34K3B2_PRYPA</name>
<evidence type="ECO:0000256" key="1">
    <source>
        <dbReference type="ARBA" id="ARBA00004245"/>
    </source>
</evidence>
<evidence type="ECO:0000256" key="2">
    <source>
        <dbReference type="ARBA" id="ARBA00022490"/>
    </source>
</evidence>
<evidence type="ECO:0000256" key="10">
    <source>
        <dbReference type="PROSITE-ProRule" id="PRU00283"/>
    </source>
</evidence>
<keyword evidence="5 10" id="KW-0067">ATP-binding</keyword>
<feature type="coiled-coil region" evidence="12">
    <location>
        <begin position="391"/>
        <end position="489"/>
    </location>
</feature>
<dbReference type="InterPro" id="IPR036961">
    <property type="entry name" value="Kinesin_motor_dom_sf"/>
</dbReference>
<evidence type="ECO:0000256" key="12">
    <source>
        <dbReference type="SAM" id="Coils"/>
    </source>
</evidence>
<keyword evidence="7 10" id="KW-0505">Motor protein</keyword>
<dbReference type="PROSITE" id="PS50067">
    <property type="entry name" value="KINESIN_MOTOR_2"/>
    <property type="match status" value="1"/>
</dbReference>
<organism evidence="14 15">
    <name type="scientific">Prymnesium parvum</name>
    <name type="common">Toxic golden alga</name>
    <dbReference type="NCBI Taxonomy" id="97485"/>
    <lineage>
        <taxon>Eukaryota</taxon>
        <taxon>Haptista</taxon>
        <taxon>Haptophyta</taxon>
        <taxon>Prymnesiophyceae</taxon>
        <taxon>Prymnesiales</taxon>
        <taxon>Prymnesiaceae</taxon>
        <taxon>Prymnesium</taxon>
    </lineage>
</organism>
<dbReference type="FunFam" id="3.40.850.10:FF:000019">
    <property type="entry name" value="Kinesin-like protein KIN-5D"/>
    <property type="match status" value="1"/>
</dbReference>
<accession>A0AB34K3B2</accession>
<keyword evidence="4 10" id="KW-0547">Nucleotide-binding</keyword>
<keyword evidence="8" id="KW-0206">Cytoskeleton</keyword>
<comment type="similarity">
    <text evidence="9">Belongs to the TRAFAC class myosin-kinesin ATPase superfamily. Kinesin family. KIN-5/BimC subfamily.</text>
</comment>
<evidence type="ECO:0000256" key="3">
    <source>
        <dbReference type="ARBA" id="ARBA00022701"/>
    </source>
</evidence>
<evidence type="ECO:0000313" key="14">
    <source>
        <dbReference type="EMBL" id="KAL1527678.1"/>
    </source>
</evidence>
<dbReference type="AlphaFoldDB" id="A0AB34K3B2"/>
<dbReference type="SMART" id="SM00129">
    <property type="entry name" value="KISc"/>
    <property type="match status" value="1"/>
</dbReference>
<dbReference type="InterPro" id="IPR001752">
    <property type="entry name" value="Kinesin_motor_dom"/>
</dbReference>
<evidence type="ECO:0000256" key="9">
    <source>
        <dbReference type="ARBA" id="ARBA00034704"/>
    </source>
</evidence>
<comment type="caution">
    <text evidence="14">The sequence shown here is derived from an EMBL/GenBank/DDBJ whole genome shotgun (WGS) entry which is preliminary data.</text>
</comment>
<keyword evidence="2" id="KW-0963">Cytoplasm</keyword>
<protein>
    <recommendedName>
        <fullName evidence="11">Kinesin-like protein</fullName>
    </recommendedName>
</protein>
<keyword evidence="3 11" id="KW-0493">Microtubule</keyword>
<evidence type="ECO:0000313" key="15">
    <source>
        <dbReference type="Proteomes" id="UP001515480"/>
    </source>
</evidence>
<dbReference type="GO" id="GO:0005874">
    <property type="term" value="C:microtubule"/>
    <property type="evidence" value="ECO:0007669"/>
    <property type="project" value="UniProtKB-KW"/>
</dbReference>
<dbReference type="InterPro" id="IPR019821">
    <property type="entry name" value="Kinesin_motor_CS"/>
</dbReference>
<dbReference type="InterPro" id="IPR027640">
    <property type="entry name" value="Kinesin-like_fam"/>
</dbReference>
<evidence type="ECO:0000259" key="13">
    <source>
        <dbReference type="PROSITE" id="PS50067"/>
    </source>
</evidence>
<dbReference type="GO" id="GO:0005524">
    <property type="term" value="F:ATP binding"/>
    <property type="evidence" value="ECO:0007669"/>
    <property type="project" value="UniProtKB-UniRule"/>
</dbReference>
<dbReference type="CDD" id="cd00106">
    <property type="entry name" value="KISc"/>
    <property type="match status" value="1"/>
</dbReference>